<feature type="transmembrane region" description="Helical" evidence="1">
    <location>
        <begin position="141"/>
        <end position="158"/>
    </location>
</feature>
<proteinExistence type="predicted"/>
<feature type="transmembrane region" description="Helical" evidence="1">
    <location>
        <begin position="109"/>
        <end position="132"/>
    </location>
</feature>
<keyword evidence="1" id="KW-0472">Membrane</keyword>
<feature type="transmembrane region" description="Helical" evidence="1">
    <location>
        <begin position="72"/>
        <end position="89"/>
    </location>
</feature>
<keyword evidence="3" id="KW-1185">Reference proteome</keyword>
<feature type="transmembrane region" description="Helical" evidence="1">
    <location>
        <begin position="7"/>
        <end position="30"/>
    </location>
</feature>
<sequence>MPVWPAYVAASWTVVYVVWVFLDISAHVLAGDHMEETVMTTVLIDSVLRLVTGVLILATVRPWRFAVPDPLMVLLAWAAAGGNLAFPLYKSARIALAPWGVTEPWPAPLFTTASVALAAGALLFVAAAVAFLNRARVRRRWAVAGLFLGFLVMYLPAANL</sequence>
<protein>
    <submittedName>
        <fullName evidence="2">Uncharacterized protein</fullName>
    </submittedName>
</protein>
<dbReference type="EMBL" id="JAGIOO010000001">
    <property type="protein sequence ID" value="MBP2472636.1"/>
    <property type="molecule type" value="Genomic_DNA"/>
</dbReference>
<feature type="transmembrane region" description="Helical" evidence="1">
    <location>
        <begin position="42"/>
        <end position="60"/>
    </location>
</feature>
<organism evidence="2 3">
    <name type="scientific">Crossiella equi</name>
    <dbReference type="NCBI Taxonomy" id="130796"/>
    <lineage>
        <taxon>Bacteria</taxon>
        <taxon>Bacillati</taxon>
        <taxon>Actinomycetota</taxon>
        <taxon>Actinomycetes</taxon>
        <taxon>Pseudonocardiales</taxon>
        <taxon>Pseudonocardiaceae</taxon>
        <taxon>Crossiella</taxon>
    </lineage>
</organism>
<name>A0ABS5A7S3_9PSEU</name>
<evidence type="ECO:0000313" key="2">
    <source>
        <dbReference type="EMBL" id="MBP2472636.1"/>
    </source>
</evidence>
<keyword evidence="1" id="KW-1133">Transmembrane helix</keyword>
<dbReference type="Proteomes" id="UP001519363">
    <property type="component" value="Unassembled WGS sequence"/>
</dbReference>
<keyword evidence="1" id="KW-0812">Transmembrane</keyword>
<evidence type="ECO:0000313" key="3">
    <source>
        <dbReference type="Proteomes" id="UP001519363"/>
    </source>
</evidence>
<comment type="caution">
    <text evidence="2">The sequence shown here is derived from an EMBL/GenBank/DDBJ whole genome shotgun (WGS) entry which is preliminary data.</text>
</comment>
<gene>
    <name evidence="2" type="ORF">JOF53_001508</name>
</gene>
<evidence type="ECO:0000256" key="1">
    <source>
        <dbReference type="SAM" id="Phobius"/>
    </source>
</evidence>
<dbReference type="RefSeq" id="WP_086784837.1">
    <property type="nucleotide sequence ID" value="NZ_JAGIOO010000001.1"/>
</dbReference>
<accession>A0ABS5A7S3</accession>
<reference evidence="2 3" key="1">
    <citation type="submission" date="2021-03" db="EMBL/GenBank/DDBJ databases">
        <title>Sequencing the genomes of 1000 actinobacteria strains.</title>
        <authorList>
            <person name="Klenk H.-P."/>
        </authorList>
    </citation>
    <scope>NUCLEOTIDE SEQUENCE [LARGE SCALE GENOMIC DNA]</scope>
    <source>
        <strain evidence="2 3">DSM 44580</strain>
    </source>
</reference>